<dbReference type="RefSeq" id="XP_013323998.1">
    <property type="nucleotide sequence ID" value="XM_013468544.1"/>
</dbReference>
<keyword evidence="3" id="KW-1185">Reference proteome</keyword>
<gene>
    <name evidence="2" type="ORF">T310_8776</name>
</gene>
<evidence type="ECO:0000313" key="3">
    <source>
        <dbReference type="Proteomes" id="UP000053958"/>
    </source>
</evidence>
<feature type="transmembrane region" description="Helical" evidence="1">
    <location>
        <begin position="28"/>
        <end position="50"/>
    </location>
</feature>
<evidence type="ECO:0000256" key="1">
    <source>
        <dbReference type="SAM" id="Phobius"/>
    </source>
</evidence>
<dbReference type="GeneID" id="25320938"/>
<keyword evidence="1" id="KW-1133">Transmembrane helix</keyword>
<name>A0A0F4YHP1_RASE3</name>
<reference evidence="2 3" key="1">
    <citation type="submission" date="2015-04" db="EMBL/GenBank/DDBJ databases">
        <authorList>
            <person name="Heijne W.H."/>
            <person name="Fedorova N.D."/>
            <person name="Nierman W.C."/>
            <person name="Vollebregt A.W."/>
            <person name="Zhao Z."/>
            <person name="Wu L."/>
            <person name="Kumar M."/>
            <person name="Stam H."/>
            <person name="van den Berg M.A."/>
            <person name="Pel H.J."/>
        </authorList>
    </citation>
    <scope>NUCLEOTIDE SEQUENCE [LARGE SCALE GENOMIC DNA]</scope>
    <source>
        <strain evidence="2 3">CBS 393.64</strain>
    </source>
</reference>
<feature type="non-terminal residue" evidence="2">
    <location>
        <position position="1"/>
    </location>
</feature>
<dbReference type="AlphaFoldDB" id="A0A0F4YHP1"/>
<organism evidence="2 3">
    <name type="scientific">Rasamsonia emersonii (strain ATCC 16479 / CBS 393.64 / IMI 116815)</name>
    <dbReference type="NCBI Taxonomy" id="1408163"/>
    <lineage>
        <taxon>Eukaryota</taxon>
        <taxon>Fungi</taxon>
        <taxon>Dikarya</taxon>
        <taxon>Ascomycota</taxon>
        <taxon>Pezizomycotina</taxon>
        <taxon>Eurotiomycetes</taxon>
        <taxon>Eurotiomycetidae</taxon>
        <taxon>Eurotiales</taxon>
        <taxon>Trichocomaceae</taxon>
        <taxon>Rasamsonia</taxon>
    </lineage>
</organism>
<dbReference type="Proteomes" id="UP000053958">
    <property type="component" value="Unassembled WGS sequence"/>
</dbReference>
<dbReference type="EMBL" id="LASV01000661">
    <property type="protein sequence ID" value="KKA17386.1"/>
    <property type="molecule type" value="Genomic_DNA"/>
</dbReference>
<accession>A0A0F4YHP1</accession>
<proteinExistence type="predicted"/>
<sequence length="124" mass="13695">KEEREREREGGISQDLFWCSSQVRRSTFVATATGFIVPSLSLSVTTAALFHSKNRFSTLSGVSHVISMNLRFLPRGFLRPVVFEGSPFSLESIARMSRGSVTTSVSFEKSNMTSETGVFPVARP</sequence>
<evidence type="ECO:0000313" key="2">
    <source>
        <dbReference type="EMBL" id="KKA17386.1"/>
    </source>
</evidence>
<comment type="caution">
    <text evidence="2">The sequence shown here is derived from an EMBL/GenBank/DDBJ whole genome shotgun (WGS) entry which is preliminary data.</text>
</comment>
<keyword evidence="1" id="KW-0472">Membrane</keyword>
<protein>
    <submittedName>
        <fullName evidence="2">Uncharacterized protein</fullName>
    </submittedName>
</protein>
<keyword evidence="1" id="KW-0812">Transmembrane</keyword>